<reference evidence="2" key="1">
    <citation type="submission" date="2016-03" db="EMBL/GenBank/DDBJ databases">
        <title>Draft genome sequence of Rosellinia necatrix.</title>
        <authorList>
            <person name="Kanematsu S."/>
        </authorList>
    </citation>
    <scope>NUCLEOTIDE SEQUENCE [LARGE SCALE GENOMIC DNA]</scope>
    <source>
        <strain evidence="2">W97</strain>
    </source>
</reference>
<evidence type="ECO:0000256" key="1">
    <source>
        <dbReference type="SAM" id="MobiDB-lite"/>
    </source>
</evidence>
<sequence length="693" mass="76780">MTPSKKGDIRGFFKPVGPSSSQTRNEPPSSSQARTEPASSPPAASDRFLLSDLLSSPKTPQKSTSRVFNYDDEVKGSDDSGEESDDSLGSITKALGYRSGPAAHQRDPNVLSTPQAKRIASGIHRSPLTLQPKKHKFDMKALMSHSREIERTEESFRKANALIAEAEQNSGNSDNSDAENGPKPLDAASCRLFVGADDEDGKGDKIRRAFKRSKNDDTLSRKHCYFFGPEEPPPVAGKNAFPRKKATGRWKCLSQSDTRRQAFITGLPHTFLTQGLALPDELFQWILDEIWIEQNAELRRQYINLAELCEDNTNRLVDDARLYAALERVGGPRYVRGHGKFEGTTEVRHGYLERNWSLLVTFLQFLDQIASNLQIKSAISAVQLLLRMSMDPIVATVVRNHHTRALATLVSHLAKYQSQWNKACASICSYIYESIDDLELKATVLSSISSSTSHLVDLRRRIAAESLFDIPGLGANPVDPHLSFEGICDRLDADDFKPTNRTDFDFERLRALTTLLDIVVDRAAFMHPAARSKADHKTSVPGPGGEAAAAAAAAAERRFDADVDALAARVKAVHDRIRDKASRKNVKLGLLGLEKRLTYAVRTRPPPKREIFASFDGAPTAAAAAAAAREPERQQQQRDFMRQWALKKAERRGGTEKEEEEAKDEDEPLKTDGFADRGRRRRGATKNLQVAVG</sequence>
<protein>
    <submittedName>
        <fullName evidence="2">Uncharacterized protein</fullName>
    </submittedName>
</protein>
<dbReference type="OrthoDB" id="5350396at2759"/>
<keyword evidence="3" id="KW-1185">Reference proteome</keyword>
<feature type="compositionally biased region" description="Polar residues" evidence="1">
    <location>
        <begin position="57"/>
        <end position="67"/>
    </location>
</feature>
<feature type="region of interest" description="Disordered" evidence="1">
    <location>
        <begin position="1"/>
        <end position="136"/>
    </location>
</feature>
<evidence type="ECO:0000313" key="2">
    <source>
        <dbReference type="EMBL" id="GAP87237.1"/>
    </source>
</evidence>
<feature type="compositionally biased region" description="Basic and acidic residues" evidence="1">
    <location>
        <begin position="1"/>
        <end position="11"/>
    </location>
</feature>
<feature type="compositionally biased region" description="Acidic residues" evidence="1">
    <location>
        <begin position="657"/>
        <end position="667"/>
    </location>
</feature>
<organism evidence="2">
    <name type="scientific">Rosellinia necatrix</name>
    <name type="common">White root-rot fungus</name>
    <dbReference type="NCBI Taxonomy" id="77044"/>
    <lineage>
        <taxon>Eukaryota</taxon>
        <taxon>Fungi</taxon>
        <taxon>Dikarya</taxon>
        <taxon>Ascomycota</taxon>
        <taxon>Pezizomycotina</taxon>
        <taxon>Sordariomycetes</taxon>
        <taxon>Xylariomycetidae</taxon>
        <taxon>Xylariales</taxon>
        <taxon>Xylariaceae</taxon>
        <taxon>Rosellinia</taxon>
    </lineage>
</organism>
<gene>
    <name evidence="2" type="ORF">SAMD00023353_2300180</name>
</gene>
<evidence type="ECO:0000313" key="3">
    <source>
        <dbReference type="Proteomes" id="UP000054516"/>
    </source>
</evidence>
<name>A0A1W2TGJ8_ROSNE</name>
<feature type="region of interest" description="Disordered" evidence="1">
    <location>
        <begin position="645"/>
        <end position="693"/>
    </location>
</feature>
<dbReference type="EMBL" id="DF977468">
    <property type="protein sequence ID" value="GAP87237.1"/>
    <property type="molecule type" value="Genomic_DNA"/>
</dbReference>
<accession>A0A1W2TGJ8</accession>
<feature type="compositionally biased region" description="Basic and acidic residues" evidence="1">
    <location>
        <begin position="645"/>
        <end position="656"/>
    </location>
</feature>
<dbReference type="Proteomes" id="UP000054516">
    <property type="component" value="Unassembled WGS sequence"/>
</dbReference>
<dbReference type="OMA" id="TLLRMSM"/>
<dbReference type="STRING" id="77044.A0A1W2TGJ8"/>
<proteinExistence type="predicted"/>
<dbReference type="AlphaFoldDB" id="A0A1W2TGJ8"/>
<feature type="compositionally biased region" description="Low complexity" evidence="1">
    <location>
        <begin position="45"/>
        <end position="56"/>
    </location>
</feature>
<feature type="compositionally biased region" description="Polar residues" evidence="1">
    <location>
        <begin position="18"/>
        <end position="38"/>
    </location>
</feature>
<feature type="compositionally biased region" description="Basic and acidic residues" evidence="1">
    <location>
        <begin position="668"/>
        <end position="677"/>
    </location>
</feature>